<dbReference type="Proteomes" id="UP001296943">
    <property type="component" value="Unassembled WGS sequence"/>
</dbReference>
<protein>
    <submittedName>
        <fullName evidence="1">Uncharacterized protein</fullName>
    </submittedName>
</protein>
<evidence type="ECO:0000313" key="1">
    <source>
        <dbReference type="EMBL" id="MBM7572377.1"/>
    </source>
</evidence>
<organism evidence="1 2">
    <name type="scientific">Aquibacillus albus</name>
    <dbReference type="NCBI Taxonomy" id="1168171"/>
    <lineage>
        <taxon>Bacteria</taxon>
        <taxon>Bacillati</taxon>
        <taxon>Bacillota</taxon>
        <taxon>Bacilli</taxon>
        <taxon>Bacillales</taxon>
        <taxon>Bacillaceae</taxon>
        <taxon>Aquibacillus</taxon>
    </lineage>
</organism>
<proteinExistence type="predicted"/>
<evidence type="ECO:0000313" key="2">
    <source>
        <dbReference type="Proteomes" id="UP001296943"/>
    </source>
</evidence>
<dbReference type="RefSeq" id="WP_204500724.1">
    <property type="nucleotide sequence ID" value="NZ_JAFBDR010000016.1"/>
</dbReference>
<keyword evidence="2" id="KW-1185">Reference proteome</keyword>
<reference evidence="1 2" key="1">
    <citation type="submission" date="2021-01" db="EMBL/GenBank/DDBJ databases">
        <title>Genomic Encyclopedia of Type Strains, Phase IV (KMG-IV): sequencing the most valuable type-strain genomes for metagenomic binning, comparative biology and taxonomic classification.</title>
        <authorList>
            <person name="Goeker M."/>
        </authorList>
    </citation>
    <scope>NUCLEOTIDE SEQUENCE [LARGE SCALE GENOMIC DNA]</scope>
    <source>
        <strain evidence="1 2">DSM 23711</strain>
    </source>
</reference>
<name>A0ABS2N2K8_9BACI</name>
<sequence length="181" mass="20582">MKGKIIISAVLVLVILIAWNFYPKHYSETLNGVYYQLGNEEVSENIKMHIDGKLRPRIFGNKKFEGTVKFEGEMVPSISEDRGELEIYFENENGVGVIASFGRTGENGVLIPDIYHYGIAYKNDDYTQFTIKVYCRDTEDSKGSWSKNNGLMITAPAGDREEALELSNKLIEEYEDSFIND</sequence>
<accession>A0ABS2N2K8</accession>
<comment type="caution">
    <text evidence="1">The sequence shown here is derived from an EMBL/GenBank/DDBJ whole genome shotgun (WGS) entry which is preliminary data.</text>
</comment>
<gene>
    <name evidence="1" type="ORF">JOC48_002880</name>
</gene>
<dbReference type="EMBL" id="JAFBDR010000016">
    <property type="protein sequence ID" value="MBM7572377.1"/>
    <property type="molecule type" value="Genomic_DNA"/>
</dbReference>